<dbReference type="EMBL" id="PGOL01000537">
    <property type="protein sequence ID" value="PKI68936.1"/>
    <property type="molecule type" value="Genomic_DNA"/>
</dbReference>
<dbReference type="AlphaFoldDB" id="A0A2I0KM96"/>
<name>A0A2I0KM96_PUNGR</name>
<accession>A0A2I0KM96</accession>
<protein>
    <submittedName>
        <fullName evidence="1">Uncharacterized protein</fullName>
    </submittedName>
</protein>
<evidence type="ECO:0000313" key="1">
    <source>
        <dbReference type="EMBL" id="PKI68936.1"/>
    </source>
</evidence>
<evidence type="ECO:0000313" key="2">
    <source>
        <dbReference type="Proteomes" id="UP000233551"/>
    </source>
</evidence>
<comment type="caution">
    <text evidence="1">The sequence shown here is derived from an EMBL/GenBank/DDBJ whole genome shotgun (WGS) entry which is preliminary data.</text>
</comment>
<sequence>MSGDKWTRLVKKDEGVSIAAGAGGVGEVRRPRNEGTGSTFGGGNCGIRMFALEIVEPAADEDGALVGKKSVNGGGAVAYFSR</sequence>
<reference evidence="1 2" key="1">
    <citation type="submission" date="2017-11" db="EMBL/GenBank/DDBJ databases">
        <title>De-novo sequencing of pomegranate (Punica granatum L.) genome.</title>
        <authorList>
            <person name="Akparov Z."/>
            <person name="Amiraslanov A."/>
            <person name="Hajiyeva S."/>
            <person name="Abbasov M."/>
            <person name="Kaur K."/>
            <person name="Hamwieh A."/>
            <person name="Solovyev V."/>
            <person name="Salamov A."/>
            <person name="Braich B."/>
            <person name="Kosarev P."/>
            <person name="Mahmoud A."/>
            <person name="Hajiyev E."/>
            <person name="Babayeva S."/>
            <person name="Izzatullayeva V."/>
            <person name="Mammadov A."/>
            <person name="Mammadov A."/>
            <person name="Sharifova S."/>
            <person name="Ojaghi J."/>
            <person name="Eynullazada K."/>
            <person name="Bayramov B."/>
            <person name="Abdulazimova A."/>
            <person name="Shahmuradov I."/>
        </authorList>
    </citation>
    <scope>NUCLEOTIDE SEQUENCE [LARGE SCALE GENOMIC DNA]</scope>
    <source>
        <strain evidence="2">cv. AG2017</strain>
        <tissue evidence="1">Leaf</tissue>
    </source>
</reference>
<keyword evidence="2" id="KW-1185">Reference proteome</keyword>
<gene>
    <name evidence="1" type="ORF">CRG98_010672</name>
</gene>
<dbReference type="Proteomes" id="UP000233551">
    <property type="component" value="Unassembled WGS sequence"/>
</dbReference>
<organism evidence="1 2">
    <name type="scientific">Punica granatum</name>
    <name type="common">Pomegranate</name>
    <dbReference type="NCBI Taxonomy" id="22663"/>
    <lineage>
        <taxon>Eukaryota</taxon>
        <taxon>Viridiplantae</taxon>
        <taxon>Streptophyta</taxon>
        <taxon>Embryophyta</taxon>
        <taxon>Tracheophyta</taxon>
        <taxon>Spermatophyta</taxon>
        <taxon>Magnoliopsida</taxon>
        <taxon>eudicotyledons</taxon>
        <taxon>Gunneridae</taxon>
        <taxon>Pentapetalae</taxon>
        <taxon>rosids</taxon>
        <taxon>malvids</taxon>
        <taxon>Myrtales</taxon>
        <taxon>Lythraceae</taxon>
        <taxon>Punica</taxon>
    </lineage>
</organism>
<proteinExistence type="predicted"/>